<gene>
    <name evidence="1" type="ORF">I8755_06945</name>
</gene>
<dbReference type="Proteomes" id="UP000596130">
    <property type="component" value="Chromosome"/>
</dbReference>
<keyword evidence="1" id="KW-0255">Endonuclease</keyword>
<reference evidence="1 2" key="1">
    <citation type="submission" date="2020-12" db="EMBL/GenBank/DDBJ databases">
        <title>Identification and biosynthesis of polyene macrolides produced by Streptomyces alfalfae Men-myco-93-63.</title>
        <authorList>
            <person name="Liu D."/>
            <person name="Li Y."/>
            <person name="Liu L."/>
            <person name="Han X."/>
            <person name="Shen F."/>
        </authorList>
    </citation>
    <scope>NUCLEOTIDE SEQUENCE [LARGE SCALE GENOMIC DNA]</scope>
    <source>
        <strain evidence="1 2">Men-myco-93-63</strain>
    </source>
</reference>
<evidence type="ECO:0000313" key="1">
    <source>
        <dbReference type="EMBL" id="QQC88178.1"/>
    </source>
</evidence>
<dbReference type="RefSeq" id="WP_198502100.1">
    <property type="nucleotide sequence ID" value="NZ_CP065959.1"/>
</dbReference>
<evidence type="ECO:0000313" key="2">
    <source>
        <dbReference type="Proteomes" id="UP000596130"/>
    </source>
</evidence>
<organism evidence="1 2">
    <name type="scientific">Streptomyces alfalfae</name>
    <dbReference type="NCBI Taxonomy" id="1642299"/>
    <lineage>
        <taxon>Bacteria</taxon>
        <taxon>Bacillati</taxon>
        <taxon>Actinomycetota</taxon>
        <taxon>Actinomycetes</taxon>
        <taxon>Kitasatosporales</taxon>
        <taxon>Streptomycetaceae</taxon>
        <taxon>Streptomyces</taxon>
    </lineage>
</organism>
<keyword evidence="1" id="KW-0540">Nuclease</keyword>
<proteinExistence type="predicted"/>
<dbReference type="NCBIfam" id="NF033179">
    <property type="entry name" value="TnsA_like_Actin"/>
    <property type="match status" value="1"/>
</dbReference>
<accession>A0A7T4PDD8</accession>
<name>A0A7T4PDD8_9ACTN</name>
<protein>
    <submittedName>
        <fullName evidence="1">TnsA-like heteromeric transposase endonuclease subunit</fullName>
    </submittedName>
</protein>
<sequence length="251" mass="28859">MTVEAFADAGHGVFEVEYVDADHVRRREPLSAVWTERFETLPPVRKVRAYGGQRSVTRDYWSTTMRRALACESRLERDHAMLMDFDPRVTGLVSQPFRLFWPTHRGRRGHVPDFFFRLADGTGTVVDVRPDDRIELDDAEAFTATERVCELAGWSFRRVGMISPVLLANVRWLRGYGHPRCWRQETAGRLLEAFDVPRPLFAGAEAVGDRVAVLPVLYHLLWRRALFTEVESQVMGPNSMVRRSGTEVEPW</sequence>
<dbReference type="InterPro" id="IPR048000">
    <property type="entry name" value="TnsA-like"/>
</dbReference>
<dbReference type="GO" id="GO:0004519">
    <property type="term" value="F:endonuclease activity"/>
    <property type="evidence" value="ECO:0007669"/>
    <property type="project" value="UniProtKB-KW"/>
</dbReference>
<dbReference type="AlphaFoldDB" id="A0A7T4PDD8"/>
<keyword evidence="1" id="KW-0378">Hydrolase</keyword>
<dbReference type="EMBL" id="CP065959">
    <property type="protein sequence ID" value="QQC88178.1"/>
    <property type="molecule type" value="Genomic_DNA"/>
</dbReference>